<dbReference type="KEGG" id="oho:Oweho_3215"/>
<reference evidence="1 2" key="1">
    <citation type="journal article" date="2012" name="Stand. Genomic Sci.">
        <title>Genome sequence of the orange-pigmented seawater bacterium Owenweeksia hongkongensis type strain (UST20020801(T)).</title>
        <authorList>
            <person name="Riedel T."/>
            <person name="Held B."/>
            <person name="Nolan M."/>
            <person name="Lucas S."/>
            <person name="Lapidus A."/>
            <person name="Tice H."/>
            <person name="Del Rio T.G."/>
            <person name="Cheng J.F."/>
            <person name="Han C."/>
            <person name="Tapia R."/>
            <person name="Goodwin L.A."/>
            <person name="Pitluck S."/>
            <person name="Liolios K."/>
            <person name="Mavromatis K."/>
            <person name="Pagani I."/>
            <person name="Ivanova N."/>
            <person name="Mikhailova N."/>
            <person name="Pati A."/>
            <person name="Chen A."/>
            <person name="Palaniappan K."/>
            <person name="Rohde M."/>
            <person name="Tindall B.J."/>
            <person name="Detter J.C."/>
            <person name="Goker M."/>
            <person name="Woyke T."/>
            <person name="Bristow J."/>
            <person name="Eisen J.A."/>
            <person name="Markowitz V."/>
            <person name="Hugenholtz P."/>
            <person name="Klenk H.P."/>
            <person name="Kyrpides N.C."/>
        </authorList>
    </citation>
    <scope>NUCLEOTIDE SEQUENCE</scope>
    <source>
        <strain evidence="2">DSM 17368 / JCM 12287 / NRRL B-23963</strain>
    </source>
</reference>
<keyword evidence="2" id="KW-1185">Reference proteome</keyword>
<dbReference type="STRING" id="926562.Oweho_3215"/>
<dbReference type="HOGENOM" id="CLU_2094397_0_0_10"/>
<dbReference type="AlphaFoldDB" id="G8R3S9"/>
<accession>G8R3S9</accession>
<proteinExistence type="predicted"/>
<evidence type="ECO:0000313" key="2">
    <source>
        <dbReference type="Proteomes" id="UP000005631"/>
    </source>
</evidence>
<evidence type="ECO:0000313" key="1">
    <source>
        <dbReference type="EMBL" id="AEV34166.1"/>
    </source>
</evidence>
<dbReference type="EMBL" id="CP003156">
    <property type="protein sequence ID" value="AEV34166.1"/>
    <property type="molecule type" value="Genomic_DNA"/>
</dbReference>
<dbReference type="RefSeq" id="WP_014203513.1">
    <property type="nucleotide sequence ID" value="NC_016599.1"/>
</dbReference>
<organism evidence="1 2">
    <name type="scientific">Owenweeksia hongkongensis (strain DSM 17368 / CIP 108786 / JCM 12287 / NRRL B-23963 / UST20020801)</name>
    <dbReference type="NCBI Taxonomy" id="926562"/>
    <lineage>
        <taxon>Bacteria</taxon>
        <taxon>Pseudomonadati</taxon>
        <taxon>Bacteroidota</taxon>
        <taxon>Flavobacteriia</taxon>
        <taxon>Flavobacteriales</taxon>
        <taxon>Owenweeksiaceae</taxon>
        <taxon>Owenweeksia</taxon>
    </lineage>
</organism>
<dbReference type="Proteomes" id="UP000005631">
    <property type="component" value="Chromosome"/>
</dbReference>
<protein>
    <submittedName>
        <fullName evidence="1">Uncharacterized protein</fullName>
    </submittedName>
</protein>
<gene>
    <name evidence="1" type="ordered locus">Oweho_3215</name>
</gene>
<name>G8R3S9_OWEHD</name>
<sequence>MYLVNTLLGFLIAQIYDILKRNKDSEASPEKFNLVFFLQDTWKKILMSLALSIAISIAIHLNWDNAVSLFSGEVTLNDLIYLVVGAVPELVLQWAKRKGGFLQSSTVQDYDRKSGK</sequence>